<dbReference type="PANTHER" id="PTHR47268:SF4">
    <property type="entry name" value="ACYLPHOSPHATASE"/>
    <property type="match status" value="1"/>
</dbReference>
<dbReference type="RefSeq" id="WP_053939622.1">
    <property type="nucleotide sequence ID" value="NZ_LAQT01000036.1"/>
</dbReference>
<dbReference type="PROSITE" id="PS00150">
    <property type="entry name" value="ACYLPHOSPHATASE_1"/>
    <property type="match status" value="1"/>
</dbReference>
<dbReference type="SUPFAM" id="SSF54975">
    <property type="entry name" value="Acylphosphatase/BLUF domain-like"/>
    <property type="match status" value="1"/>
</dbReference>
<dbReference type="Gene3D" id="3.30.70.100">
    <property type="match status" value="1"/>
</dbReference>
<dbReference type="OrthoDB" id="5295388at2"/>
<evidence type="ECO:0000256" key="1">
    <source>
        <dbReference type="ARBA" id="ARBA00005614"/>
    </source>
</evidence>
<dbReference type="STRING" id="857265.WG78_20310"/>
<dbReference type="InterPro" id="IPR020456">
    <property type="entry name" value="Acylphosphatase"/>
</dbReference>
<sequence>MSIAKRLVVHGRVQGVGFRYATCLEAKRLGLGGWVRNRQDGSVEILVEGNEDAVDEMVDWASRGPELAEVTRLDISGAAPENSGEFEERATG</sequence>
<evidence type="ECO:0000259" key="7">
    <source>
        <dbReference type="PROSITE" id="PS51160"/>
    </source>
</evidence>
<accession>A0A0N0XI44</accession>
<dbReference type="Proteomes" id="UP000037939">
    <property type="component" value="Unassembled WGS sequence"/>
</dbReference>
<feature type="domain" description="Acylphosphatase-like" evidence="7">
    <location>
        <begin position="4"/>
        <end position="90"/>
    </location>
</feature>
<dbReference type="InterPro" id="IPR001792">
    <property type="entry name" value="Acylphosphatase-like_dom"/>
</dbReference>
<dbReference type="PROSITE" id="PS00151">
    <property type="entry name" value="ACYLPHOSPHATASE_2"/>
    <property type="match status" value="1"/>
</dbReference>
<dbReference type="EC" id="3.6.1.7" evidence="2 4"/>
<evidence type="ECO:0000313" key="8">
    <source>
        <dbReference type="EMBL" id="KPC49703.1"/>
    </source>
</evidence>
<dbReference type="InterPro" id="IPR036046">
    <property type="entry name" value="Acylphosphatase-like_dom_sf"/>
</dbReference>
<evidence type="ECO:0000256" key="5">
    <source>
        <dbReference type="RuleBase" id="RU000553"/>
    </source>
</evidence>
<evidence type="ECO:0000256" key="3">
    <source>
        <dbReference type="ARBA" id="ARBA00047645"/>
    </source>
</evidence>
<comment type="caution">
    <text evidence="8">The sequence shown here is derived from an EMBL/GenBank/DDBJ whole genome shotgun (WGS) entry which is preliminary data.</text>
</comment>
<dbReference type="PRINTS" id="PR00112">
    <property type="entry name" value="ACYLPHPHTASE"/>
</dbReference>
<gene>
    <name evidence="8" type="primary">acyP</name>
    <name evidence="8" type="ORF">WG78_20310</name>
</gene>
<keyword evidence="4 5" id="KW-0378">Hydrolase</keyword>
<name>A0A0N0XI44_9NEIS</name>
<feature type="active site" evidence="4">
    <location>
        <position position="37"/>
    </location>
</feature>
<evidence type="ECO:0000256" key="2">
    <source>
        <dbReference type="ARBA" id="ARBA00012150"/>
    </source>
</evidence>
<evidence type="ECO:0000313" key="9">
    <source>
        <dbReference type="Proteomes" id="UP000037939"/>
    </source>
</evidence>
<feature type="active site" evidence="4">
    <location>
        <position position="19"/>
    </location>
</feature>
<dbReference type="AlphaFoldDB" id="A0A0N0XI44"/>
<dbReference type="PANTHER" id="PTHR47268">
    <property type="entry name" value="ACYLPHOSPHATASE"/>
    <property type="match status" value="1"/>
</dbReference>
<evidence type="ECO:0000256" key="4">
    <source>
        <dbReference type="PROSITE-ProRule" id="PRU00520"/>
    </source>
</evidence>
<comment type="catalytic activity">
    <reaction evidence="3 4 5">
        <text>an acyl phosphate + H2O = a carboxylate + phosphate + H(+)</text>
        <dbReference type="Rhea" id="RHEA:14965"/>
        <dbReference type="ChEBI" id="CHEBI:15377"/>
        <dbReference type="ChEBI" id="CHEBI:15378"/>
        <dbReference type="ChEBI" id="CHEBI:29067"/>
        <dbReference type="ChEBI" id="CHEBI:43474"/>
        <dbReference type="ChEBI" id="CHEBI:59918"/>
        <dbReference type="EC" id="3.6.1.7"/>
    </reaction>
</comment>
<dbReference type="Pfam" id="PF00708">
    <property type="entry name" value="Acylphosphatase"/>
    <property type="match status" value="1"/>
</dbReference>
<evidence type="ECO:0000256" key="6">
    <source>
        <dbReference type="RuleBase" id="RU004168"/>
    </source>
</evidence>
<comment type="similarity">
    <text evidence="1 6">Belongs to the acylphosphatase family.</text>
</comment>
<organism evidence="8 9">
    <name type="scientific">Amantichitinum ursilacus</name>
    <dbReference type="NCBI Taxonomy" id="857265"/>
    <lineage>
        <taxon>Bacteria</taxon>
        <taxon>Pseudomonadati</taxon>
        <taxon>Pseudomonadota</taxon>
        <taxon>Betaproteobacteria</taxon>
        <taxon>Neisseriales</taxon>
        <taxon>Chitinibacteraceae</taxon>
        <taxon>Amantichitinum</taxon>
    </lineage>
</organism>
<dbReference type="PROSITE" id="PS51160">
    <property type="entry name" value="ACYLPHOSPHATASE_3"/>
    <property type="match status" value="1"/>
</dbReference>
<dbReference type="EMBL" id="LAQT01000036">
    <property type="protein sequence ID" value="KPC49703.1"/>
    <property type="molecule type" value="Genomic_DNA"/>
</dbReference>
<proteinExistence type="inferred from homology"/>
<dbReference type="InterPro" id="IPR017968">
    <property type="entry name" value="Acylphosphatase_CS"/>
</dbReference>
<protein>
    <recommendedName>
        <fullName evidence="2 4">Acylphosphatase</fullName>
        <ecNumber evidence="2 4">3.6.1.7</ecNumber>
    </recommendedName>
</protein>
<reference evidence="8 9" key="1">
    <citation type="submission" date="2015-07" db="EMBL/GenBank/DDBJ databases">
        <title>Draft genome sequence of the Amantichitinum ursilacus IGB-41, a new chitin-degrading bacterium.</title>
        <authorList>
            <person name="Kirstahler P."/>
            <person name="Guenther M."/>
            <person name="Grumaz C."/>
            <person name="Rupp S."/>
            <person name="Zibek S."/>
            <person name="Sohn K."/>
        </authorList>
    </citation>
    <scope>NUCLEOTIDE SEQUENCE [LARGE SCALE GENOMIC DNA]</scope>
    <source>
        <strain evidence="8 9">IGB-41</strain>
    </source>
</reference>
<dbReference type="PATRIC" id="fig|857265.3.peg.4159"/>
<dbReference type="GO" id="GO:0003998">
    <property type="term" value="F:acylphosphatase activity"/>
    <property type="evidence" value="ECO:0007669"/>
    <property type="project" value="UniProtKB-EC"/>
</dbReference>
<keyword evidence="9" id="KW-1185">Reference proteome</keyword>